<keyword evidence="3" id="KW-0804">Transcription</keyword>
<dbReference type="InterPro" id="IPR000524">
    <property type="entry name" value="Tscrpt_reg_HTH_GntR"/>
</dbReference>
<dbReference type="EMBL" id="JBHMBW010000018">
    <property type="protein sequence ID" value="MFB9625588.1"/>
    <property type="molecule type" value="Genomic_DNA"/>
</dbReference>
<keyword evidence="1" id="KW-0805">Transcription regulation</keyword>
<evidence type="ECO:0000256" key="3">
    <source>
        <dbReference type="ARBA" id="ARBA00023163"/>
    </source>
</evidence>
<proteinExistence type="predicted"/>
<sequence>MRIDPDGLRAPYLQLADALRARIEAGEIPPGRKVPSQTELEEESGLSRNTVKKALDVLKNEGLLVTAPGRGLFVVERRDIEPA</sequence>
<evidence type="ECO:0000259" key="5">
    <source>
        <dbReference type="PROSITE" id="PS50949"/>
    </source>
</evidence>
<dbReference type="Gene3D" id="1.10.10.10">
    <property type="entry name" value="Winged helix-like DNA-binding domain superfamily/Winged helix DNA-binding domain"/>
    <property type="match status" value="1"/>
</dbReference>
<name>A0ABV5S1R4_9ACTN</name>
<dbReference type="Proteomes" id="UP001589532">
    <property type="component" value="Unassembled WGS sequence"/>
</dbReference>
<evidence type="ECO:0000313" key="6">
    <source>
        <dbReference type="EMBL" id="MFB9625588.1"/>
    </source>
</evidence>
<dbReference type="RefSeq" id="WP_344992183.1">
    <property type="nucleotide sequence ID" value="NZ_BAAAXV010000005.1"/>
</dbReference>
<comment type="caution">
    <text evidence="6">The sequence shown here is derived from an EMBL/GenBank/DDBJ whole genome shotgun (WGS) entry which is preliminary data.</text>
</comment>
<dbReference type="PRINTS" id="PR00035">
    <property type="entry name" value="HTHGNTR"/>
</dbReference>
<dbReference type="PROSITE" id="PS50949">
    <property type="entry name" value="HTH_GNTR"/>
    <property type="match status" value="1"/>
</dbReference>
<dbReference type="InterPro" id="IPR036390">
    <property type="entry name" value="WH_DNA-bd_sf"/>
</dbReference>
<protein>
    <submittedName>
        <fullName evidence="6">GntR family transcriptional regulator</fullName>
    </submittedName>
</protein>
<evidence type="ECO:0000256" key="2">
    <source>
        <dbReference type="ARBA" id="ARBA00023125"/>
    </source>
</evidence>
<accession>A0ABV5S1R4</accession>
<dbReference type="Pfam" id="PF00392">
    <property type="entry name" value="GntR"/>
    <property type="match status" value="1"/>
</dbReference>
<dbReference type="InterPro" id="IPR050679">
    <property type="entry name" value="Bact_HTH_transcr_reg"/>
</dbReference>
<keyword evidence="2" id="KW-0238">DNA-binding</keyword>
<dbReference type="PANTHER" id="PTHR44846">
    <property type="entry name" value="MANNOSYL-D-GLYCERATE TRANSPORT/METABOLISM SYSTEM REPRESSOR MNGR-RELATED"/>
    <property type="match status" value="1"/>
</dbReference>
<dbReference type="PANTHER" id="PTHR44846:SF17">
    <property type="entry name" value="GNTR-FAMILY TRANSCRIPTIONAL REGULATOR"/>
    <property type="match status" value="1"/>
</dbReference>
<evidence type="ECO:0000313" key="7">
    <source>
        <dbReference type="Proteomes" id="UP001589532"/>
    </source>
</evidence>
<organism evidence="6 7">
    <name type="scientific">Nonomuraea helvata</name>
    <dbReference type="NCBI Taxonomy" id="37484"/>
    <lineage>
        <taxon>Bacteria</taxon>
        <taxon>Bacillati</taxon>
        <taxon>Actinomycetota</taxon>
        <taxon>Actinomycetes</taxon>
        <taxon>Streptosporangiales</taxon>
        <taxon>Streptosporangiaceae</taxon>
        <taxon>Nonomuraea</taxon>
    </lineage>
</organism>
<gene>
    <name evidence="6" type="ORF">ACFFSA_21100</name>
</gene>
<keyword evidence="7" id="KW-1185">Reference proteome</keyword>
<dbReference type="SMART" id="SM00345">
    <property type="entry name" value="HTH_GNTR"/>
    <property type="match status" value="1"/>
</dbReference>
<dbReference type="InterPro" id="IPR036388">
    <property type="entry name" value="WH-like_DNA-bd_sf"/>
</dbReference>
<reference evidence="6 7" key="1">
    <citation type="submission" date="2024-09" db="EMBL/GenBank/DDBJ databases">
        <authorList>
            <person name="Sun Q."/>
            <person name="Mori K."/>
        </authorList>
    </citation>
    <scope>NUCLEOTIDE SEQUENCE [LARGE SCALE GENOMIC DNA]</scope>
    <source>
        <strain evidence="6 7">JCM 3143</strain>
    </source>
</reference>
<feature type="domain" description="HTH gntR-type" evidence="5">
    <location>
        <begin position="9"/>
        <end position="77"/>
    </location>
</feature>
<dbReference type="SUPFAM" id="SSF46785">
    <property type="entry name" value="Winged helix' DNA-binding domain"/>
    <property type="match status" value="1"/>
</dbReference>
<evidence type="ECO:0000256" key="4">
    <source>
        <dbReference type="SAM" id="MobiDB-lite"/>
    </source>
</evidence>
<feature type="region of interest" description="Disordered" evidence="4">
    <location>
        <begin position="27"/>
        <end position="46"/>
    </location>
</feature>
<evidence type="ECO:0000256" key="1">
    <source>
        <dbReference type="ARBA" id="ARBA00023015"/>
    </source>
</evidence>
<dbReference type="CDD" id="cd07377">
    <property type="entry name" value="WHTH_GntR"/>
    <property type="match status" value="1"/>
</dbReference>